<evidence type="ECO:0000313" key="2">
    <source>
        <dbReference type="EMBL" id="KIA65976.1"/>
    </source>
</evidence>
<keyword evidence="3" id="KW-1185">Reference proteome</keyword>
<feature type="transmembrane region" description="Helical" evidence="1">
    <location>
        <begin position="134"/>
        <end position="157"/>
    </location>
</feature>
<sequence length="165" mass="17970">MHPIPESSSDDEAPRDEPGRFWFLRSCVGLAFALWAVALTQPLADFTDGGWKFVRTREVYPFGEVRAPIQAVVLVGGTLPAVVVAGTVLGMHSSRGEYTRAYGGVLAFLLTLWCSYCVAILVRSFDAGTPLAGLWMIVLANLLLGVAVLISESWYGWRESESSKS</sequence>
<feature type="transmembrane region" description="Helical" evidence="1">
    <location>
        <begin position="69"/>
        <end position="89"/>
    </location>
</feature>
<dbReference type="RefSeq" id="WP_043665607.1">
    <property type="nucleotide sequence ID" value="NZ_BDCI01000041.1"/>
</dbReference>
<dbReference type="Proteomes" id="UP000031364">
    <property type="component" value="Unassembled WGS sequence"/>
</dbReference>
<evidence type="ECO:0000256" key="1">
    <source>
        <dbReference type="SAM" id="Phobius"/>
    </source>
</evidence>
<comment type="caution">
    <text evidence="2">The sequence shown here is derived from an EMBL/GenBank/DDBJ whole genome shotgun (WGS) entry which is preliminary data.</text>
</comment>
<reference evidence="2 3" key="1">
    <citation type="journal article" date="2014" name="Int. J. Syst. Evol. Microbiol.">
        <title>Nocardia vulneris sp. nov., isolated from wounds of human patients in North America.</title>
        <authorList>
            <person name="Lasker B.A."/>
            <person name="Bell M."/>
            <person name="Klenk H.P."/>
            <person name="Sproer C."/>
            <person name="Schumann C."/>
            <person name="Schumann P."/>
            <person name="Brown J.M."/>
        </authorList>
    </citation>
    <scope>NUCLEOTIDE SEQUENCE [LARGE SCALE GENOMIC DNA]</scope>
    <source>
        <strain evidence="2 3">W9851</strain>
    </source>
</reference>
<feature type="transmembrane region" description="Helical" evidence="1">
    <location>
        <begin position="101"/>
        <end position="122"/>
    </location>
</feature>
<dbReference type="EMBL" id="JNFP01000005">
    <property type="protein sequence ID" value="KIA65976.1"/>
    <property type="molecule type" value="Genomic_DNA"/>
</dbReference>
<accession>A0ABR4ZKN4</accession>
<protein>
    <submittedName>
        <fullName evidence="2">Uncharacterized protein</fullName>
    </submittedName>
</protein>
<evidence type="ECO:0000313" key="3">
    <source>
        <dbReference type="Proteomes" id="UP000031364"/>
    </source>
</evidence>
<feature type="transmembrane region" description="Helical" evidence="1">
    <location>
        <begin position="21"/>
        <end position="44"/>
    </location>
</feature>
<keyword evidence="1" id="KW-0812">Transmembrane</keyword>
<keyword evidence="1" id="KW-1133">Transmembrane helix</keyword>
<gene>
    <name evidence="2" type="ORF">FG87_05895</name>
</gene>
<keyword evidence="1" id="KW-0472">Membrane</keyword>
<organism evidence="2 3">
    <name type="scientific">Nocardia vulneris</name>
    <dbReference type="NCBI Taxonomy" id="1141657"/>
    <lineage>
        <taxon>Bacteria</taxon>
        <taxon>Bacillati</taxon>
        <taxon>Actinomycetota</taxon>
        <taxon>Actinomycetes</taxon>
        <taxon>Mycobacteriales</taxon>
        <taxon>Nocardiaceae</taxon>
        <taxon>Nocardia</taxon>
    </lineage>
</organism>
<proteinExistence type="predicted"/>
<name>A0ABR4ZKN4_9NOCA</name>